<feature type="compositionally biased region" description="Basic and acidic residues" evidence="1">
    <location>
        <begin position="98"/>
        <end position="110"/>
    </location>
</feature>
<feature type="non-terminal residue" evidence="2">
    <location>
        <position position="110"/>
    </location>
</feature>
<evidence type="ECO:0000256" key="1">
    <source>
        <dbReference type="SAM" id="MobiDB-lite"/>
    </source>
</evidence>
<gene>
    <name evidence="2" type="ORF">Vretimale_7974</name>
</gene>
<name>A0A8J4GA66_9CHLO</name>
<dbReference type="Proteomes" id="UP000722791">
    <property type="component" value="Unassembled WGS sequence"/>
</dbReference>
<feature type="region of interest" description="Disordered" evidence="1">
    <location>
        <begin position="89"/>
        <end position="110"/>
    </location>
</feature>
<dbReference type="AlphaFoldDB" id="A0A8J4GA66"/>
<sequence>MPPSIEFLHSLPARPRSGPQLSPLLLKLLLLSIPRTPCPELQQLMIAGSSMRPAQCPRDSCRRHSPSTAIADAGAGAVAALVPVIPLFASSPGLPSTGDRDRSHQRSRPE</sequence>
<proteinExistence type="predicted"/>
<reference evidence="2" key="1">
    <citation type="journal article" date="2021" name="Proc. Natl. Acad. Sci. U.S.A.">
        <title>Three genomes in the algal genus Volvox reveal the fate of a haploid sex-determining region after a transition to homothallism.</title>
        <authorList>
            <person name="Yamamoto K."/>
            <person name="Hamaji T."/>
            <person name="Kawai-Toyooka H."/>
            <person name="Matsuzaki R."/>
            <person name="Takahashi F."/>
            <person name="Nishimura Y."/>
            <person name="Kawachi M."/>
            <person name="Noguchi H."/>
            <person name="Minakuchi Y."/>
            <person name="Umen J.G."/>
            <person name="Toyoda A."/>
            <person name="Nozaki H."/>
        </authorList>
    </citation>
    <scope>NUCLEOTIDE SEQUENCE</scope>
    <source>
        <strain evidence="2">NIES-3785</strain>
    </source>
</reference>
<evidence type="ECO:0000313" key="3">
    <source>
        <dbReference type="Proteomes" id="UP000722791"/>
    </source>
</evidence>
<protein>
    <submittedName>
        <fullName evidence="2">Uncharacterized protein</fullName>
    </submittedName>
</protein>
<comment type="caution">
    <text evidence="2">The sequence shown here is derived from an EMBL/GenBank/DDBJ whole genome shotgun (WGS) entry which is preliminary data.</text>
</comment>
<dbReference type="EMBL" id="BNCQ01000013">
    <property type="protein sequence ID" value="GIM03147.1"/>
    <property type="molecule type" value="Genomic_DNA"/>
</dbReference>
<evidence type="ECO:0000313" key="2">
    <source>
        <dbReference type="EMBL" id="GIM03147.1"/>
    </source>
</evidence>
<accession>A0A8J4GA66</accession>
<organism evidence="2 3">
    <name type="scientific">Volvox reticuliferus</name>
    <dbReference type="NCBI Taxonomy" id="1737510"/>
    <lineage>
        <taxon>Eukaryota</taxon>
        <taxon>Viridiplantae</taxon>
        <taxon>Chlorophyta</taxon>
        <taxon>core chlorophytes</taxon>
        <taxon>Chlorophyceae</taxon>
        <taxon>CS clade</taxon>
        <taxon>Chlamydomonadales</taxon>
        <taxon>Volvocaceae</taxon>
        <taxon>Volvox</taxon>
    </lineage>
</organism>